<evidence type="ECO:0000256" key="3">
    <source>
        <dbReference type="ARBA" id="ARBA00022723"/>
    </source>
</evidence>
<evidence type="ECO:0000313" key="8">
    <source>
        <dbReference type="EMBL" id="MFD1166336.1"/>
    </source>
</evidence>
<dbReference type="InterPro" id="IPR036314">
    <property type="entry name" value="SOD_C_sf"/>
</dbReference>
<dbReference type="InterPro" id="IPR036324">
    <property type="entry name" value="Mn/Fe_SOD_N_sf"/>
</dbReference>
<comment type="similarity">
    <text evidence="1 5">Belongs to the iron/manganese superoxide dismutase family.</text>
</comment>
<dbReference type="PANTHER" id="PTHR43595:SF2">
    <property type="entry name" value="SMALL RIBOSOMAL SUBUNIT PROTEIN MS42"/>
    <property type="match status" value="1"/>
</dbReference>
<dbReference type="Gene3D" id="1.10.287.990">
    <property type="entry name" value="Fe,Mn superoxide dismutase (SOD) domain"/>
    <property type="match status" value="1"/>
</dbReference>
<evidence type="ECO:0000256" key="5">
    <source>
        <dbReference type="RuleBase" id="RU000414"/>
    </source>
</evidence>
<evidence type="ECO:0000313" key="9">
    <source>
        <dbReference type="Proteomes" id="UP001597205"/>
    </source>
</evidence>
<dbReference type="InterPro" id="IPR001189">
    <property type="entry name" value="Mn/Fe_SOD"/>
</dbReference>
<dbReference type="Pfam" id="PF00081">
    <property type="entry name" value="Sod_Fe_N"/>
    <property type="match status" value="1"/>
</dbReference>
<comment type="function">
    <text evidence="5">Destroys radicals which are normally produced within the cells and which are toxic to biological systems.</text>
</comment>
<dbReference type="EMBL" id="JBHTKY010000017">
    <property type="protein sequence ID" value="MFD1166336.1"/>
    <property type="molecule type" value="Genomic_DNA"/>
</dbReference>
<dbReference type="InterPro" id="IPR019832">
    <property type="entry name" value="Mn/Fe_SOD_C"/>
</dbReference>
<comment type="caution">
    <text evidence="8">The sequence shown here is derived from an EMBL/GenBank/DDBJ whole genome shotgun (WGS) entry which is preliminary data.</text>
</comment>
<evidence type="ECO:0000256" key="2">
    <source>
        <dbReference type="ARBA" id="ARBA00012682"/>
    </source>
</evidence>
<comment type="catalytic activity">
    <reaction evidence="5">
        <text>2 superoxide + 2 H(+) = H2O2 + O2</text>
        <dbReference type="Rhea" id="RHEA:20696"/>
        <dbReference type="ChEBI" id="CHEBI:15378"/>
        <dbReference type="ChEBI" id="CHEBI:15379"/>
        <dbReference type="ChEBI" id="CHEBI:16240"/>
        <dbReference type="ChEBI" id="CHEBI:18421"/>
        <dbReference type="EC" id="1.15.1.1"/>
    </reaction>
</comment>
<accession>A0ABW3RN96</accession>
<dbReference type="InterPro" id="IPR019831">
    <property type="entry name" value="Mn/Fe_SOD_N"/>
</dbReference>
<dbReference type="Proteomes" id="UP001597205">
    <property type="component" value="Unassembled WGS sequence"/>
</dbReference>
<organism evidence="8 9">
    <name type="scientific">Sphingobacterium daejeonense</name>
    <dbReference type="NCBI Taxonomy" id="371142"/>
    <lineage>
        <taxon>Bacteria</taxon>
        <taxon>Pseudomonadati</taxon>
        <taxon>Bacteroidota</taxon>
        <taxon>Sphingobacteriia</taxon>
        <taxon>Sphingobacteriales</taxon>
        <taxon>Sphingobacteriaceae</taxon>
        <taxon>Sphingobacterium</taxon>
    </lineage>
</organism>
<dbReference type="PIRSF" id="PIRSF000349">
    <property type="entry name" value="SODismutase"/>
    <property type="match status" value="1"/>
</dbReference>
<protein>
    <recommendedName>
        <fullName evidence="2 5">Superoxide dismutase</fullName>
        <ecNumber evidence="2 5">1.15.1.1</ecNumber>
    </recommendedName>
</protein>
<dbReference type="InterPro" id="IPR019833">
    <property type="entry name" value="Mn/Fe_SOD_BS"/>
</dbReference>
<evidence type="ECO:0000256" key="1">
    <source>
        <dbReference type="ARBA" id="ARBA00008714"/>
    </source>
</evidence>
<evidence type="ECO:0000256" key="4">
    <source>
        <dbReference type="ARBA" id="ARBA00023002"/>
    </source>
</evidence>
<dbReference type="SUPFAM" id="SSF46609">
    <property type="entry name" value="Fe,Mn superoxide dismutase (SOD), N-terminal domain"/>
    <property type="match status" value="1"/>
</dbReference>
<sequence>MKYTLAPLPYNFDALEPHIDAKTMEIHHDRHHQAYVDNLNKALESSGISQELELEDIIKNISKYSAAVRNNGGGHYNHSLFWEILSGSPKVEPEGKLKEEIIKSFGSIDQLKADIKNLALGQFGSGWAWLLVKHNGALAISSTPNQDNPLMDINITTQGYPILGVDVWEHAYYLNYQNKRADYVDAFWKVLDWEAVEKNYESALSKIK</sequence>
<keyword evidence="4 5" id="KW-0560">Oxidoreductase</keyword>
<dbReference type="Pfam" id="PF02777">
    <property type="entry name" value="Sod_Fe_C"/>
    <property type="match status" value="1"/>
</dbReference>
<name>A0ABW3RN96_9SPHI</name>
<proteinExistence type="inferred from homology"/>
<dbReference type="Gene3D" id="3.55.40.20">
    <property type="entry name" value="Iron/manganese superoxide dismutase, C-terminal domain"/>
    <property type="match status" value="1"/>
</dbReference>
<feature type="domain" description="Manganese/iron superoxide dismutase N-terminal" evidence="6">
    <location>
        <begin position="2"/>
        <end position="86"/>
    </location>
</feature>
<keyword evidence="3 5" id="KW-0479">Metal-binding</keyword>
<keyword evidence="9" id="KW-1185">Reference proteome</keyword>
<evidence type="ECO:0000259" key="6">
    <source>
        <dbReference type="Pfam" id="PF00081"/>
    </source>
</evidence>
<dbReference type="PROSITE" id="PS00088">
    <property type="entry name" value="SOD_MN"/>
    <property type="match status" value="1"/>
</dbReference>
<feature type="domain" description="Manganese/iron superoxide dismutase C-terminal" evidence="7">
    <location>
        <begin position="93"/>
        <end position="199"/>
    </location>
</feature>
<dbReference type="EC" id="1.15.1.1" evidence="2 5"/>
<gene>
    <name evidence="8" type="ORF">ACFQ2C_12030</name>
</gene>
<dbReference type="SUPFAM" id="SSF54719">
    <property type="entry name" value="Fe,Mn superoxide dismutase (SOD), C-terminal domain"/>
    <property type="match status" value="1"/>
</dbReference>
<dbReference type="PANTHER" id="PTHR43595">
    <property type="entry name" value="37S RIBOSOMAL PROTEIN S26, MITOCHONDRIAL"/>
    <property type="match status" value="1"/>
</dbReference>
<dbReference type="RefSeq" id="WP_380896916.1">
    <property type="nucleotide sequence ID" value="NZ_JBHTKY010000017.1"/>
</dbReference>
<reference evidence="9" key="1">
    <citation type="journal article" date="2019" name="Int. J. Syst. Evol. Microbiol.">
        <title>The Global Catalogue of Microorganisms (GCM) 10K type strain sequencing project: providing services to taxonomists for standard genome sequencing and annotation.</title>
        <authorList>
            <consortium name="The Broad Institute Genomics Platform"/>
            <consortium name="The Broad Institute Genome Sequencing Center for Infectious Disease"/>
            <person name="Wu L."/>
            <person name="Ma J."/>
        </authorList>
    </citation>
    <scope>NUCLEOTIDE SEQUENCE [LARGE SCALE GENOMIC DNA]</scope>
    <source>
        <strain evidence="9">CCUG 52468</strain>
    </source>
</reference>
<evidence type="ECO:0000259" key="7">
    <source>
        <dbReference type="Pfam" id="PF02777"/>
    </source>
</evidence>
<dbReference type="GO" id="GO:0004784">
    <property type="term" value="F:superoxide dismutase activity"/>
    <property type="evidence" value="ECO:0007669"/>
    <property type="project" value="UniProtKB-EC"/>
</dbReference>
<dbReference type="PRINTS" id="PR01703">
    <property type="entry name" value="MNSODISMTASE"/>
</dbReference>